<dbReference type="InterPro" id="IPR036628">
    <property type="entry name" value="Clp_N_dom_sf"/>
</dbReference>
<keyword evidence="5" id="KW-1185">Reference proteome</keyword>
<feature type="compositionally biased region" description="Low complexity" evidence="2">
    <location>
        <begin position="1"/>
        <end position="16"/>
    </location>
</feature>
<feature type="domain" description="Clp R" evidence="3">
    <location>
        <begin position="113"/>
        <end position="264"/>
    </location>
</feature>
<dbReference type="Gene3D" id="1.10.1780.10">
    <property type="entry name" value="Clp, N-terminal domain"/>
    <property type="match status" value="1"/>
</dbReference>
<comment type="caution">
    <text evidence="4">The sequence shown here is derived from an EMBL/GenBank/DDBJ whole genome shotgun (WGS) entry which is preliminary data.</text>
</comment>
<evidence type="ECO:0000256" key="2">
    <source>
        <dbReference type="SAM" id="MobiDB-lite"/>
    </source>
</evidence>
<keyword evidence="1" id="KW-0677">Repeat</keyword>
<feature type="region of interest" description="Disordered" evidence="2">
    <location>
        <begin position="266"/>
        <end position="297"/>
    </location>
</feature>
<gene>
    <name evidence="4" type="ORF">GCM10009839_42240</name>
</gene>
<feature type="compositionally biased region" description="Low complexity" evidence="2">
    <location>
        <begin position="286"/>
        <end position="297"/>
    </location>
</feature>
<dbReference type="InterPro" id="IPR004176">
    <property type="entry name" value="Clp_R_N"/>
</dbReference>
<name>A0ABN2UI57_9ACTN</name>
<protein>
    <submittedName>
        <fullName evidence="4">Clp protease N-terminal domain-containing protein</fullName>
    </submittedName>
</protein>
<accession>A0ABN2UI57</accession>
<reference evidence="4 5" key="1">
    <citation type="journal article" date="2019" name="Int. J. Syst. Evol. Microbiol.">
        <title>The Global Catalogue of Microorganisms (GCM) 10K type strain sequencing project: providing services to taxonomists for standard genome sequencing and annotation.</title>
        <authorList>
            <consortium name="The Broad Institute Genomics Platform"/>
            <consortium name="The Broad Institute Genome Sequencing Center for Infectious Disease"/>
            <person name="Wu L."/>
            <person name="Ma J."/>
        </authorList>
    </citation>
    <scope>NUCLEOTIDE SEQUENCE [LARGE SCALE GENOMIC DNA]</scope>
    <source>
        <strain evidence="4 5">JCM 16014</strain>
    </source>
</reference>
<evidence type="ECO:0000313" key="4">
    <source>
        <dbReference type="EMBL" id="GAA2036747.1"/>
    </source>
</evidence>
<dbReference type="EMBL" id="BAAAQN010000024">
    <property type="protein sequence ID" value="GAA2036747.1"/>
    <property type="molecule type" value="Genomic_DNA"/>
</dbReference>
<sequence>MAENTENAENAAHTETPIPPDLPTLPLLIGAIEAHHPPTDPIARLTEAVRTAGRLTTLADHLIGHFVDAARTAGASWTQIGVGLGVSKQAVQQRFVPREPATVADFTLDRQRFNHFTARCVNCIAAAEKIAQATGAAAVTPTHILIGLFAEPESLAVRALAEHGAEHPDRIRAAAVASLPAVAVEDLADAPAAPLPFTPEARKTFDLAVRAALTLGHNYIGTEHLLLALTADPAVEPAPLLAGEPFRLTTEVLRASIRNQLEEFTRRRAEHQAKSEARAGAVSPFDPADQGPGAAAG</sequence>
<feature type="region of interest" description="Disordered" evidence="2">
    <location>
        <begin position="1"/>
        <end position="22"/>
    </location>
</feature>
<dbReference type="Proteomes" id="UP001500751">
    <property type="component" value="Unassembled WGS sequence"/>
</dbReference>
<keyword evidence="4" id="KW-0378">Hydrolase</keyword>
<dbReference type="RefSeq" id="WP_344667348.1">
    <property type="nucleotide sequence ID" value="NZ_BAAAQN010000024.1"/>
</dbReference>
<organism evidence="4 5">
    <name type="scientific">Catenulispora yoronensis</name>
    <dbReference type="NCBI Taxonomy" id="450799"/>
    <lineage>
        <taxon>Bacteria</taxon>
        <taxon>Bacillati</taxon>
        <taxon>Actinomycetota</taxon>
        <taxon>Actinomycetes</taxon>
        <taxon>Catenulisporales</taxon>
        <taxon>Catenulisporaceae</taxon>
        <taxon>Catenulispora</taxon>
    </lineage>
</organism>
<evidence type="ECO:0000313" key="5">
    <source>
        <dbReference type="Proteomes" id="UP001500751"/>
    </source>
</evidence>
<dbReference type="Pfam" id="PF02861">
    <property type="entry name" value="Clp_N"/>
    <property type="match status" value="1"/>
</dbReference>
<evidence type="ECO:0000256" key="1">
    <source>
        <dbReference type="PROSITE-ProRule" id="PRU01251"/>
    </source>
</evidence>
<keyword evidence="4" id="KW-0645">Protease</keyword>
<dbReference type="GO" id="GO:0008233">
    <property type="term" value="F:peptidase activity"/>
    <property type="evidence" value="ECO:0007669"/>
    <property type="project" value="UniProtKB-KW"/>
</dbReference>
<evidence type="ECO:0000259" key="3">
    <source>
        <dbReference type="PROSITE" id="PS51903"/>
    </source>
</evidence>
<dbReference type="PROSITE" id="PS51903">
    <property type="entry name" value="CLP_R"/>
    <property type="match status" value="1"/>
</dbReference>
<dbReference type="SUPFAM" id="SSF81923">
    <property type="entry name" value="Double Clp-N motif"/>
    <property type="match status" value="1"/>
</dbReference>
<feature type="compositionally biased region" description="Basic and acidic residues" evidence="2">
    <location>
        <begin position="266"/>
        <end position="277"/>
    </location>
</feature>
<dbReference type="GO" id="GO:0006508">
    <property type="term" value="P:proteolysis"/>
    <property type="evidence" value="ECO:0007669"/>
    <property type="project" value="UniProtKB-KW"/>
</dbReference>
<proteinExistence type="predicted"/>